<gene>
    <name evidence="10 13" type="primary">ispE</name>
    <name evidence="13" type="ORF">NHU_02830</name>
</gene>
<dbReference type="InterPro" id="IPR014721">
    <property type="entry name" value="Ribsml_uS5_D2-typ_fold_subgr"/>
</dbReference>
<evidence type="ECO:0000256" key="10">
    <source>
        <dbReference type="HAMAP-Rule" id="MF_00061"/>
    </source>
</evidence>
<organism evidence="13 14">
    <name type="scientific">Rhodovulum sulfidophilum</name>
    <name type="common">Rhodobacter sulfidophilus</name>
    <dbReference type="NCBI Taxonomy" id="35806"/>
    <lineage>
        <taxon>Bacteria</taxon>
        <taxon>Pseudomonadati</taxon>
        <taxon>Pseudomonadota</taxon>
        <taxon>Alphaproteobacteria</taxon>
        <taxon>Rhodobacterales</taxon>
        <taxon>Paracoccaceae</taxon>
        <taxon>Rhodovulum</taxon>
    </lineage>
</organism>
<dbReference type="NCBIfam" id="NF011202">
    <property type="entry name" value="PRK14608.1"/>
    <property type="match status" value="1"/>
</dbReference>
<comment type="pathway">
    <text evidence="10">Isoprenoid biosynthesis; isopentenyl diphosphate biosynthesis via DXP pathway; isopentenyl diphosphate from 1-deoxy-D-xylulose 5-phosphate: step 3/6.</text>
</comment>
<dbReference type="GO" id="GO:0005524">
    <property type="term" value="F:ATP binding"/>
    <property type="evidence" value="ECO:0007669"/>
    <property type="project" value="UniProtKB-UniRule"/>
</dbReference>
<evidence type="ECO:0000256" key="1">
    <source>
        <dbReference type="ARBA" id="ARBA00009684"/>
    </source>
</evidence>
<dbReference type="PANTHER" id="PTHR43527">
    <property type="entry name" value="4-DIPHOSPHOCYTIDYL-2-C-METHYL-D-ERYTHRITOL KINASE, CHLOROPLASTIC"/>
    <property type="match status" value="1"/>
</dbReference>
<dbReference type="NCBIfam" id="TIGR00154">
    <property type="entry name" value="ispE"/>
    <property type="match status" value="1"/>
</dbReference>
<comment type="function">
    <text evidence="10">Catalyzes the phosphorylation of the position 2 hydroxy group of 4-diphosphocytidyl-2C-methyl-D-erythritol.</text>
</comment>
<dbReference type="EMBL" id="AP014800">
    <property type="protein sequence ID" value="BAQ69977.1"/>
    <property type="molecule type" value="Genomic_DNA"/>
</dbReference>
<evidence type="ECO:0000259" key="11">
    <source>
        <dbReference type="Pfam" id="PF00288"/>
    </source>
</evidence>
<dbReference type="UniPathway" id="UPA00056">
    <property type="reaction ID" value="UER00094"/>
</dbReference>
<evidence type="ECO:0000256" key="9">
    <source>
        <dbReference type="ARBA" id="ARBA00032554"/>
    </source>
</evidence>
<evidence type="ECO:0000313" key="13">
    <source>
        <dbReference type="EMBL" id="BAQ69977.1"/>
    </source>
</evidence>
<dbReference type="Pfam" id="PF00288">
    <property type="entry name" value="GHMP_kinases_N"/>
    <property type="match status" value="1"/>
</dbReference>
<dbReference type="Pfam" id="PF08544">
    <property type="entry name" value="GHMP_kinases_C"/>
    <property type="match status" value="1"/>
</dbReference>
<protein>
    <recommendedName>
        <fullName evidence="3 10">4-diphosphocytidyl-2-C-methyl-D-erythritol kinase</fullName>
        <shortName evidence="10">CMK</shortName>
        <ecNumber evidence="2 10">2.7.1.148</ecNumber>
    </recommendedName>
    <alternativeName>
        <fullName evidence="9 10">4-(cytidine-5'-diphospho)-2-C-methyl-D-erythritol kinase</fullName>
    </alternativeName>
</protein>
<reference evidence="13 14" key="1">
    <citation type="submission" date="2015-02" db="EMBL/GenBank/DDBJ databases">
        <title>Genome sequene of Rhodovulum sulfidophilum DSM 2351.</title>
        <authorList>
            <person name="Nagao N."/>
        </authorList>
    </citation>
    <scope>NUCLEOTIDE SEQUENCE [LARGE SCALE GENOMIC DNA]</scope>
    <source>
        <strain evidence="13 14">DSM 2351</strain>
    </source>
</reference>
<dbReference type="AlphaFoldDB" id="A0A0D6B4E1"/>
<accession>A0A0D6B4E1</accession>
<evidence type="ECO:0000256" key="3">
    <source>
        <dbReference type="ARBA" id="ARBA00017473"/>
    </source>
</evidence>
<evidence type="ECO:0000256" key="5">
    <source>
        <dbReference type="ARBA" id="ARBA00022741"/>
    </source>
</evidence>
<dbReference type="GO" id="GO:0050515">
    <property type="term" value="F:4-(cytidine 5'-diphospho)-2-C-methyl-D-erythritol kinase activity"/>
    <property type="evidence" value="ECO:0007669"/>
    <property type="project" value="UniProtKB-UniRule"/>
</dbReference>
<comment type="catalytic activity">
    <reaction evidence="10">
        <text>4-CDP-2-C-methyl-D-erythritol + ATP = 4-CDP-2-C-methyl-D-erythritol 2-phosphate + ADP + H(+)</text>
        <dbReference type="Rhea" id="RHEA:18437"/>
        <dbReference type="ChEBI" id="CHEBI:15378"/>
        <dbReference type="ChEBI" id="CHEBI:30616"/>
        <dbReference type="ChEBI" id="CHEBI:57823"/>
        <dbReference type="ChEBI" id="CHEBI:57919"/>
        <dbReference type="ChEBI" id="CHEBI:456216"/>
        <dbReference type="EC" id="2.7.1.148"/>
    </reaction>
</comment>
<dbReference type="PATRIC" id="fig|35806.4.peg.2908"/>
<dbReference type="HAMAP" id="MF_00061">
    <property type="entry name" value="IspE"/>
    <property type="match status" value="1"/>
</dbReference>
<keyword evidence="4 10" id="KW-0808">Transferase</keyword>
<feature type="domain" description="GHMP kinase C-terminal" evidence="12">
    <location>
        <begin position="204"/>
        <end position="259"/>
    </location>
</feature>
<evidence type="ECO:0000256" key="4">
    <source>
        <dbReference type="ARBA" id="ARBA00022679"/>
    </source>
</evidence>
<evidence type="ECO:0000256" key="2">
    <source>
        <dbReference type="ARBA" id="ARBA00012052"/>
    </source>
</evidence>
<dbReference type="GO" id="GO:0019288">
    <property type="term" value="P:isopentenyl diphosphate biosynthetic process, methylerythritol 4-phosphate pathway"/>
    <property type="evidence" value="ECO:0007669"/>
    <property type="project" value="UniProtKB-UniRule"/>
</dbReference>
<dbReference type="InterPro" id="IPR006204">
    <property type="entry name" value="GHMP_kinase_N_dom"/>
</dbReference>
<feature type="active site" evidence="10">
    <location>
        <position position="10"/>
    </location>
</feature>
<name>A0A0D6B4E1_RHOSU</name>
<comment type="similarity">
    <text evidence="1 10">Belongs to the GHMP kinase family. IspE subfamily.</text>
</comment>
<dbReference type="PIRSF" id="PIRSF010376">
    <property type="entry name" value="IspE"/>
    <property type="match status" value="1"/>
</dbReference>
<dbReference type="eggNOG" id="COG1947">
    <property type="taxonomic scope" value="Bacteria"/>
</dbReference>
<dbReference type="InterPro" id="IPR020568">
    <property type="entry name" value="Ribosomal_Su5_D2-typ_SF"/>
</dbReference>
<evidence type="ECO:0000256" key="6">
    <source>
        <dbReference type="ARBA" id="ARBA00022777"/>
    </source>
</evidence>
<evidence type="ECO:0000256" key="8">
    <source>
        <dbReference type="ARBA" id="ARBA00023229"/>
    </source>
</evidence>
<keyword evidence="7 10" id="KW-0067">ATP-binding</keyword>
<dbReference type="Gene3D" id="3.30.230.10">
    <property type="match status" value="1"/>
</dbReference>
<evidence type="ECO:0000313" key="14">
    <source>
        <dbReference type="Proteomes" id="UP000064912"/>
    </source>
</evidence>
<dbReference type="KEGG" id="rsu:NHU_02830"/>
<dbReference type="Gene3D" id="3.30.70.890">
    <property type="entry name" value="GHMP kinase, C-terminal domain"/>
    <property type="match status" value="1"/>
</dbReference>
<dbReference type="SUPFAM" id="SSF54211">
    <property type="entry name" value="Ribosomal protein S5 domain 2-like"/>
    <property type="match status" value="1"/>
</dbReference>
<keyword evidence="8 10" id="KW-0414">Isoprene biosynthesis</keyword>
<dbReference type="SUPFAM" id="SSF55060">
    <property type="entry name" value="GHMP Kinase, C-terminal domain"/>
    <property type="match status" value="1"/>
</dbReference>
<feature type="active site" evidence="10">
    <location>
        <position position="130"/>
    </location>
</feature>
<keyword evidence="5 10" id="KW-0547">Nucleotide-binding</keyword>
<sequence>MTVEAFAPAKINLTLHVTGQREDGYHLLDSLVVFADIGDRLRLDPAEGLSLSVTGPRAEGVPVDGRNLVLKAAALFGPGQGAKIRLDKRLPAAAGIGGGSSDAAAALRGLAALWGRDLPGAEAVLSLGADVPVCLAPGPVRMRGVGEEILAAPALPEFGILLVNPGVEVPTPAVFRGLARKTNAPMPDLPSWGSATGLADWLAGQRNDLEPPARAEAPVIGEVLAAIAATPGCLLARMSGSGATCFGIYADRAAAERAAVLLHETRPDWWAEAGAPYRL</sequence>
<keyword evidence="6 10" id="KW-0418">Kinase</keyword>
<evidence type="ECO:0000256" key="7">
    <source>
        <dbReference type="ARBA" id="ARBA00022840"/>
    </source>
</evidence>
<dbReference type="InterPro" id="IPR036554">
    <property type="entry name" value="GHMP_kinase_C_sf"/>
</dbReference>
<dbReference type="EC" id="2.7.1.148" evidence="2 10"/>
<dbReference type="PANTHER" id="PTHR43527:SF2">
    <property type="entry name" value="4-DIPHOSPHOCYTIDYL-2-C-METHYL-D-ERYTHRITOL KINASE, CHLOROPLASTIC"/>
    <property type="match status" value="1"/>
</dbReference>
<dbReference type="InterPro" id="IPR013750">
    <property type="entry name" value="GHMP_kinase_C_dom"/>
</dbReference>
<dbReference type="GO" id="GO:0016114">
    <property type="term" value="P:terpenoid biosynthetic process"/>
    <property type="evidence" value="ECO:0007669"/>
    <property type="project" value="UniProtKB-UniRule"/>
</dbReference>
<proteinExistence type="inferred from homology"/>
<dbReference type="Proteomes" id="UP000064912">
    <property type="component" value="Chromosome"/>
</dbReference>
<feature type="binding site" evidence="10">
    <location>
        <begin position="91"/>
        <end position="101"/>
    </location>
    <ligand>
        <name>ATP</name>
        <dbReference type="ChEBI" id="CHEBI:30616"/>
    </ligand>
</feature>
<evidence type="ECO:0000259" key="12">
    <source>
        <dbReference type="Pfam" id="PF08544"/>
    </source>
</evidence>
<feature type="domain" description="GHMP kinase N-terminal" evidence="11">
    <location>
        <begin position="67"/>
        <end position="124"/>
    </location>
</feature>
<dbReference type="InterPro" id="IPR004424">
    <property type="entry name" value="IspE"/>
</dbReference>